<organism evidence="1 2">
    <name type="scientific">Acidovorax bellezanensis</name>
    <dbReference type="NCBI Taxonomy" id="2976702"/>
    <lineage>
        <taxon>Bacteria</taxon>
        <taxon>Pseudomonadati</taxon>
        <taxon>Pseudomonadota</taxon>
        <taxon>Betaproteobacteria</taxon>
        <taxon>Burkholderiales</taxon>
        <taxon>Comamonadaceae</taxon>
        <taxon>Acidovorax</taxon>
    </lineage>
</organism>
<dbReference type="InterPro" id="IPR011049">
    <property type="entry name" value="Serralysin-like_metalloprot_C"/>
</dbReference>
<dbReference type="RefSeq" id="WP_408643000.1">
    <property type="nucleotide sequence ID" value="NZ_JAODYH010000032.1"/>
</dbReference>
<name>A0ABT2PST8_9BURK</name>
<evidence type="ECO:0000313" key="2">
    <source>
        <dbReference type="Proteomes" id="UP001525968"/>
    </source>
</evidence>
<feature type="non-terminal residue" evidence="1">
    <location>
        <position position="110"/>
    </location>
</feature>
<accession>A0ABT2PST8</accession>
<dbReference type="Proteomes" id="UP001525968">
    <property type="component" value="Unassembled WGS sequence"/>
</dbReference>
<gene>
    <name evidence="1" type="ORF">N0K08_23175</name>
</gene>
<evidence type="ECO:0008006" key="3">
    <source>
        <dbReference type="Google" id="ProtNLM"/>
    </source>
</evidence>
<comment type="caution">
    <text evidence="1">The sequence shown here is derived from an EMBL/GenBank/DDBJ whole genome shotgun (WGS) entry which is preliminary data.</text>
</comment>
<feature type="non-terminal residue" evidence="1">
    <location>
        <position position="1"/>
    </location>
</feature>
<sequence>VAEGADAVDGGAGLDTLNITGTAAANNLVVVFNGTSLTTVGGGAVVNVESVTANLLGGTDTLNYGASTAAVTVNLTAGTASGFSSIAGIEIVGTGSGADVLTGNALSNTL</sequence>
<dbReference type="Gene3D" id="2.150.10.10">
    <property type="entry name" value="Serralysin-like metalloprotease, C-terminal"/>
    <property type="match status" value="1"/>
</dbReference>
<reference evidence="1 2" key="1">
    <citation type="submission" date="2022-09" db="EMBL/GenBank/DDBJ databases">
        <title>Draft genome of isolate Be4.</title>
        <authorList>
            <person name="Sanchez-Castro I."/>
            <person name="Martinez-Rodriguez P."/>
            <person name="Descostes M."/>
            <person name="Merroun M."/>
        </authorList>
    </citation>
    <scope>NUCLEOTIDE SEQUENCE [LARGE SCALE GENOMIC DNA]</scope>
    <source>
        <strain evidence="1 2">Be4</strain>
    </source>
</reference>
<evidence type="ECO:0000313" key="1">
    <source>
        <dbReference type="EMBL" id="MCT9813535.1"/>
    </source>
</evidence>
<keyword evidence="2" id="KW-1185">Reference proteome</keyword>
<proteinExistence type="predicted"/>
<dbReference type="EMBL" id="JAODYH010000032">
    <property type="protein sequence ID" value="MCT9813535.1"/>
    <property type="molecule type" value="Genomic_DNA"/>
</dbReference>
<protein>
    <recommendedName>
        <fullName evidence="3">Calcium-binding protein</fullName>
    </recommendedName>
</protein>